<feature type="transmembrane region" description="Helical" evidence="1">
    <location>
        <begin position="26"/>
        <end position="46"/>
    </location>
</feature>
<dbReference type="EMBL" id="KL363288">
    <property type="protein sequence ID" value="KFD48619.1"/>
    <property type="molecule type" value="Genomic_DNA"/>
</dbReference>
<evidence type="ECO:0000256" key="1">
    <source>
        <dbReference type="SAM" id="Phobius"/>
    </source>
</evidence>
<keyword evidence="1" id="KW-0472">Membrane</keyword>
<keyword evidence="1" id="KW-1133">Transmembrane helix</keyword>
<sequence length="111" mass="11130">AGTKTSPFQRSLLVSEHLAGFPNEGIFFGGAVLVCLASAAFGAGFVRAFTRSQKRFGSAKGISSGIALAGKALCIGSLCSIALAGGAVFGTCKLLGISKVSSCLKKGETNL</sequence>
<feature type="transmembrane region" description="Helical" evidence="1">
    <location>
        <begin position="66"/>
        <end position="89"/>
    </location>
</feature>
<name>A0A085LUH3_9BILA</name>
<feature type="non-terminal residue" evidence="2">
    <location>
        <position position="1"/>
    </location>
</feature>
<reference evidence="2 3" key="1">
    <citation type="journal article" date="2014" name="Nat. Genet.">
        <title>Genome and transcriptome of the porcine whipworm Trichuris suis.</title>
        <authorList>
            <person name="Jex A.R."/>
            <person name="Nejsum P."/>
            <person name="Schwarz E.M."/>
            <person name="Hu L."/>
            <person name="Young N.D."/>
            <person name="Hall R.S."/>
            <person name="Korhonen P.K."/>
            <person name="Liao S."/>
            <person name="Thamsborg S."/>
            <person name="Xia J."/>
            <person name="Xu P."/>
            <person name="Wang S."/>
            <person name="Scheerlinck J.P."/>
            <person name="Hofmann A."/>
            <person name="Sternberg P.W."/>
            <person name="Wang J."/>
            <person name="Gasser R.B."/>
        </authorList>
    </citation>
    <scope>NUCLEOTIDE SEQUENCE [LARGE SCALE GENOMIC DNA]</scope>
    <source>
        <strain evidence="2">DCEP-RM93M</strain>
    </source>
</reference>
<keyword evidence="3" id="KW-1185">Reference proteome</keyword>
<proteinExistence type="predicted"/>
<keyword evidence="1" id="KW-0812">Transmembrane</keyword>
<accession>A0A085LUH3</accession>
<organism evidence="2 3">
    <name type="scientific">Trichuris suis</name>
    <name type="common">pig whipworm</name>
    <dbReference type="NCBI Taxonomy" id="68888"/>
    <lineage>
        <taxon>Eukaryota</taxon>
        <taxon>Metazoa</taxon>
        <taxon>Ecdysozoa</taxon>
        <taxon>Nematoda</taxon>
        <taxon>Enoplea</taxon>
        <taxon>Dorylaimia</taxon>
        <taxon>Trichinellida</taxon>
        <taxon>Trichuridae</taxon>
        <taxon>Trichuris</taxon>
    </lineage>
</organism>
<protein>
    <recommendedName>
        <fullName evidence="4">Transmembrane protein 242</fullName>
    </recommendedName>
</protein>
<gene>
    <name evidence="2" type="ORF">M513_10474</name>
</gene>
<dbReference type="AlphaFoldDB" id="A0A085LUH3"/>
<evidence type="ECO:0000313" key="2">
    <source>
        <dbReference type="EMBL" id="KFD48619.1"/>
    </source>
</evidence>
<evidence type="ECO:0000313" key="3">
    <source>
        <dbReference type="Proteomes" id="UP000030764"/>
    </source>
</evidence>
<evidence type="ECO:0008006" key="4">
    <source>
        <dbReference type="Google" id="ProtNLM"/>
    </source>
</evidence>
<dbReference type="Proteomes" id="UP000030764">
    <property type="component" value="Unassembled WGS sequence"/>
</dbReference>